<organism evidence="1 2">
    <name type="scientific">Meloidogyne enterolobii</name>
    <name type="common">Root-knot nematode worm</name>
    <name type="synonym">Meloidogyne mayaguensis</name>
    <dbReference type="NCBI Taxonomy" id="390850"/>
    <lineage>
        <taxon>Eukaryota</taxon>
        <taxon>Metazoa</taxon>
        <taxon>Ecdysozoa</taxon>
        <taxon>Nematoda</taxon>
        <taxon>Chromadorea</taxon>
        <taxon>Rhabditida</taxon>
        <taxon>Tylenchina</taxon>
        <taxon>Tylenchomorpha</taxon>
        <taxon>Tylenchoidea</taxon>
        <taxon>Meloidogynidae</taxon>
        <taxon>Meloidogyninae</taxon>
        <taxon>Meloidogyne</taxon>
    </lineage>
</organism>
<reference evidence="1 2" key="1">
    <citation type="submission" date="2020-08" db="EMBL/GenBank/DDBJ databases">
        <authorList>
            <person name="Koutsovoulos G."/>
            <person name="Danchin GJ E."/>
        </authorList>
    </citation>
    <scope>NUCLEOTIDE SEQUENCE [LARGE SCALE GENOMIC DNA]</scope>
</reference>
<dbReference type="EMBL" id="CAJEWN010001416">
    <property type="protein sequence ID" value="CAD2197293.1"/>
    <property type="molecule type" value="Genomic_DNA"/>
</dbReference>
<protein>
    <submittedName>
        <fullName evidence="1">Uncharacterized protein</fullName>
    </submittedName>
</protein>
<dbReference type="Proteomes" id="UP000580250">
    <property type="component" value="Unassembled WGS sequence"/>
</dbReference>
<dbReference type="AlphaFoldDB" id="A0A6V7XDF0"/>
<comment type="caution">
    <text evidence="1">The sequence shown here is derived from an EMBL/GenBank/DDBJ whole genome shotgun (WGS) entry which is preliminary data.</text>
</comment>
<proteinExistence type="predicted"/>
<name>A0A6V7XDF0_MELEN</name>
<gene>
    <name evidence="1" type="ORF">MENT_LOCUS50527</name>
</gene>
<sequence>MTRSGRTGKLFTIIIMKLMKKNKKESNLILVAKLIKNRYPNVDDGDRKTPFKQMGINQRREAVDLKLLLDECDRIIEFWPFLCIAEEQLREKRENEEWKYQRKLGEIKFELMGLLDIEEGKGIDLIENLENEKQNLSKMDKLINGLYLSTMRNEAEKIKERVIRAKQCKRKKYKNQILTTIGYPLGTG</sequence>
<evidence type="ECO:0000313" key="1">
    <source>
        <dbReference type="EMBL" id="CAD2197293.1"/>
    </source>
</evidence>
<accession>A0A6V7XDF0</accession>
<evidence type="ECO:0000313" key="2">
    <source>
        <dbReference type="Proteomes" id="UP000580250"/>
    </source>
</evidence>